<name>A0A7J6QWS4_PEROL</name>
<proteinExistence type="predicted"/>
<feature type="non-terminal residue" evidence="1">
    <location>
        <position position="1"/>
    </location>
</feature>
<evidence type="ECO:0000313" key="2">
    <source>
        <dbReference type="Proteomes" id="UP000553632"/>
    </source>
</evidence>
<sequence length="120" mass="12885">CCYVLDTLIPLRPRLLNIASASEMLLCMSSITVRLSLLNIALDTLTASPSQHCLGLRDAVMSSIPVRPPLLNIALDTLTVSPPQHCLGLRDAVMSSILVRPPLLNIALDILTVSPPQHGL</sequence>
<keyword evidence="2" id="KW-1185">Reference proteome</keyword>
<evidence type="ECO:0000313" key="1">
    <source>
        <dbReference type="EMBL" id="KAF4712838.1"/>
    </source>
</evidence>
<feature type="non-terminal residue" evidence="1">
    <location>
        <position position="120"/>
    </location>
</feature>
<dbReference type="EMBL" id="JABANO010029860">
    <property type="protein sequence ID" value="KAF4712838.1"/>
    <property type="molecule type" value="Genomic_DNA"/>
</dbReference>
<gene>
    <name evidence="1" type="ORF">FOZ63_010278</name>
</gene>
<accession>A0A7J6QWS4</accession>
<protein>
    <submittedName>
        <fullName evidence="1">Uncharacterized protein</fullName>
    </submittedName>
</protein>
<comment type="caution">
    <text evidence="1">The sequence shown here is derived from an EMBL/GenBank/DDBJ whole genome shotgun (WGS) entry which is preliminary data.</text>
</comment>
<reference evidence="1 2" key="1">
    <citation type="submission" date="2020-04" db="EMBL/GenBank/DDBJ databases">
        <title>Perkinsus olseni comparative genomics.</title>
        <authorList>
            <person name="Bogema D.R."/>
        </authorList>
    </citation>
    <scope>NUCLEOTIDE SEQUENCE [LARGE SCALE GENOMIC DNA]</scope>
    <source>
        <strain evidence="1 2">ATCC PRA-207</strain>
    </source>
</reference>
<dbReference type="Proteomes" id="UP000553632">
    <property type="component" value="Unassembled WGS sequence"/>
</dbReference>
<dbReference type="AlphaFoldDB" id="A0A7J6QWS4"/>
<organism evidence="1 2">
    <name type="scientific">Perkinsus olseni</name>
    <name type="common">Perkinsus atlanticus</name>
    <dbReference type="NCBI Taxonomy" id="32597"/>
    <lineage>
        <taxon>Eukaryota</taxon>
        <taxon>Sar</taxon>
        <taxon>Alveolata</taxon>
        <taxon>Perkinsozoa</taxon>
        <taxon>Perkinsea</taxon>
        <taxon>Perkinsida</taxon>
        <taxon>Perkinsidae</taxon>
        <taxon>Perkinsus</taxon>
    </lineage>
</organism>